<keyword evidence="3" id="KW-1185">Reference proteome</keyword>
<dbReference type="InterPro" id="IPR016181">
    <property type="entry name" value="Acyl_CoA_acyltransferase"/>
</dbReference>
<organism evidence="2 3">
    <name type="scientific">Rubripirellula reticaptiva</name>
    <dbReference type="NCBI Taxonomy" id="2528013"/>
    <lineage>
        <taxon>Bacteria</taxon>
        <taxon>Pseudomonadati</taxon>
        <taxon>Planctomycetota</taxon>
        <taxon>Planctomycetia</taxon>
        <taxon>Pirellulales</taxon>
        <taxon>Pirellulaceae</taxon>
        <taxon>Rubripirellula</taxon>
    </lineage>
</organism>
<dbReference type="InterPro" id="IPR000182">
    <property type="entry name" value="GNAT_dom"/>
</dbReference>
<evidence type="ECO:0000259" key="1">
    <source>
        <dbReference type="PROSITE" id="PS51186"/>
    </source>
</evidence>
<evidence type="ECO:0000313" key="2">
    <source>
        <dbReference type="EMBL" id="TWU55670.1"/>
    </source>
</evidence>
<dbReference type="Gene3D" id="3.40.630.30">
    <property type="match status" value="1"/>
</dbReference>
<protein>
    <recommendedName>
        <fullName evidence="1">N-acetyltransferase domain-containing protein</fullName>
    </recommendedName>
</protein>
<gene>
    <name evidence="2" type="ORF">Poly59_19700</name>
</gene>
<comment type="caution">
    <text evidence="2">The sequence shown here is derived from an EMBL/GenBank/DDBJ whole genome shotgun (WGS) entry which is preliminary data.</text>
</comment>
<dbReference type="EMBL" id="SJPX01000002">
    <property type="protein sequence ID" value="TWU55670.1"/>
    <property type="molecule type" value="Genomic_DNA"/>
</dbReference>
<dbReference type="OrthoDB" id="5958114at2"/>
<dbReference type="InterPro" id="IPR054597">
    <property type="entry name" value="FeeM_cat"/>
</dbReference>
<evidence type="ECO:0000313" key="3">
    <source>
        <dbReference type="Proteomes" id="UP000317977"/>
    </source>
</evidence>
<sequence>MNKAPHCTADLRIGSEAFGPASVQSALDSMERPGSLGACDKPWARNAAARLRSRQQSAAYQAPVSSQFTEPSTPQVHRVRRAGGVTYQTASARPQWTGAFELLQRRYMEVGLAKYAETPDSHQQMRVLQYHLQGNSQVFVATVNDAVIGTVTLVMDGPEGLPIESSYPGAIGRRRELSRIGEITSLAVDPSYDKPGEIFAQLTRLLCFFARFHELDHLAAIVHPRHAKFYQNALGFKQIGQEMEFAAVEGRPGVAVIGALNVHENCHPRYRSYYCEGDFPTSTFKPFPIDGDDRKFFAQSLANAQFPIKPETRLRASKAELDSAMTNKAR</sequence>
<proteinExistence type="predicted"/>
<dbReference type="GO" id="GO:0016747">
    <property type="term" value="F:acyltransferase activity, transferring groups other than amino-acyl groups"/>
    <property type="evidence" value="ECO:0007669"/>
    <property type="project" value="InterPro"/>
</dbReference>
<dbReference type="PROSITE" id="PS51186">
    <property type="entry name" value="GNAT"/>
    <property type="match status" value="1"/>
</dbReference>
<feature type="domain" description="N-acetyltransferase" evidence="1">
    <location>
        <begin position="85"/>
        <end position="263"/>
    </location>
</feature>
<accession>A0A5C6F573</accession>
<dbReference type="RefSeq" id="WP_146533819.1">
    <property type="nucleotide sequence ID" value="NZ_SJPX01000002.1"/>
</dbReference>
<dbReference type="AlphaFoldDB" id="A0A5C6F573"/>
<dbReference type="Pfam" id="PF21926">
    <property type="entry name" value="FeeM"/>
    <property type="match status" value="1"/>
</dbReference>
<dbReference type="SUPFAM" id="SSF55729">
    <property type="entry name" value="Acyl-CoA N-acyltransferases (Nat)"/>
    <property type="match status" value="1"/>
</dbReference>
<name>A0A5C6F573_9BACT</name>
<reference evidence="2 3" key="1">
    <citation type="submission" date="2019-02" db="EMBL/GenBank/DDBJ databases">
        <title>Deep-cultivation of Planctomycetes and their phenomic and genomic characterization uncovers novel biology.</title>
        <authorList>
            <person name="Wiegand S."/>
            <person name="Jogler M."/>
            <person name="Boedeker C."/>
            <person name="Pinto D."/>
            <person name="Vollmers J."/>
            <person name="Rivas-Marin E."/>
            <person name="Kohn T."/>
            <person name="Peeters S.H."/>
            <person name="Heuer A."/>
            <person name="Rast P."/>
            <person name="Oberbeckmann S."/>
            <person name="Bunk B."/>
            <person name="Jeske O."/>
            <person name="Meyerdierks A."/>
            <person name="Storesund J.E."/>
            <person name="Kallscheuer N."/>
            <person name="Luecker S."/>
            <person name="Lage O.M."/>
            <person name="Pohl T."/>
            <person name="Merkel B.J."/>
            <person name="Hornburger P."/>
            <person name="Mueller R.-W."/>
            <person name="Bruemmer F."/>
            <person name="Labrenz M."/>
            <person name="Spormann A.M."/>
            <person name="Op Den Camp H."/>
            <person name="Overmann J."/>
            <person name="Amann R."/>
            <person name="Jetten M.S.M."/>
            <person name="Mascher T."/>
            <person name="Medema M.H."/>
            <person name="Devos D.P."/>
            <person name="Kaster A.-K."/>
            <person name="Ovreas L."/>
            <person name="Rohde M."/>
            <person name="Galperin M.Y."/>
            <person name="Jogler C."/>
        </authorList>
    </citation>
    <scope>NUCLEOTIDE SEQUENCE [LARGE SCALE GENOMIC DNA]</scope>
    <source>
        <strain evidence="2 3">Poly59</strain>
    </source>
</reference>
<dbReference type="Proteomes" id="UP000317977">
    <property type="component" value="Unassembled WGS sequence"/>
</dbReference>